<accession>F4NV03</accession>
<gene>
    <name evidence="2" type="ORF">BATDEDRAFT_21754</name>
</gene>
<keyword evidence="3" id="KW-1185">Reference proteome</keyword>
<dbReference type="EMBL" id="GL882879">
    <property type="protein sequence ID" value="EGF84063.1"/>
    <property type="molecule type" value="Genomic_DNA"/>
</dbReference>
<dbReference type="InParanoid" id="F4NV03"/>
<sequence>MPDTPAHFPASDPTQAEGDASDLDEEELIAGFEDNANANQLQPIQTDQPLRPKSSPAIRNYPTISKNRPASSPLAKPFQPTPSASQDIANLKTRTTLPSRPHCPPHPLSGQCSPTQPHRKPKPQHTFQDKNLAHSTDGRDYSSRERTHPGTSETYSNASVFSSITSVEMHNTLWPLNKSHDSDENTTAFYSEFNTDADQPDSLTWSPPESPLRTTASARTCPINAFEEKEALTYLDQTVFPTLLKAIESVLKLVKMGKDVADPIGIIALNITKNNPRLALGQPNGYVKSKFLESAIQRMEEPCTAIANQSILSFSLSRQQTFRTSSASSVRSRATSRQSSIAEPNNMVKNSIKVVPQEIFVQNKLTL</sequence>
<feature type="compositionally biased region" description="Acidic residues" evidence="1">
    <location>
        <begin position="19"/>
        <end position="28"/>
    </location>
</feature>
<evidence type="ECO:0000313" key="3">
    <source>
        <dbReference type="Proteomes" id="UP000007241"/>
    </source>
</evidence>
<evidence type="ECO:0000256" key="1">
    <source>
        <dbReference type="SAM" id="MobiDB-lite"/>
    </source>
</evidence>
<feature type="region of interest" description="Disordered" evidence="1">
    <location>
        <begin position="1"/>
        <end position="157"/>
    </location>
</feature>
<feature type="compositionally biased region" description="Basic and acidic residues" evidence="1">
    <location>
        <begin position="127"/>
        <end position="148"/>
    </location>
</feature>
<organism evidence="2 3">
    <name type="scientific">Batrachochytrium dendrobatidis (strain JAM81 / FGSC 10211)</name>
    <name type="common">Frog chytrid fungus</name>
    <dbReference type="NCBI Taxonomy" id="684364"/>
    <lineage>
        <taxon>Eukaryota</taxon>
        <taxon>Fungi</taxon>
        <taxon>Fungi incertae sedis</taxon>
        <taxon>Chytridiomycota</taxon>
        <taxon>Chytridiomycota incertae sedis</taxon>
        <taxon>Chytridiomycetes</taxon>
        <taxon>Rhizophydiales</taxon>
        <taxon>Rhizophydiales incertae sedis</taxon>
        <taxon>Batrachochytrium</taxon>
    </lineage>
</organism>
<dbReference type="Proteomes" id="UP000007241">
    <property type="component" value="Unassembled WGS sequence"/>
</dbReference>
<name>F4NV03_BATDJ</name>
<protein>
    <submittedName>
        <fullName evidence="2">Uncharacterized protein</fullName>
    </submittedName>
</protein>
<feature type="region of interest" description="Disordered" evidence="1">
    <location>
        <begin position="197"/>
        <end position="216"/>
    </location>
</feature>
<feature type="compositionally biased region" description="Polar residues" evidence="1">
    <location>
        <begin position="81"/>
        <end position="98"/>
    </location>
</feature>
<dbReference type="RefSeq" id="XP_006675372.1">
    <property type="nucleotide sequence ID" value="XM_006675309.1"/>
</dbReference>
<dbReference type="AlphaFoldDB" id="F4NV03"/>
<proteinExistence type="predicted"/>
<reference evidence="2 3" key="1">
    <citation type="submission" date="2009-12" db="EMBL/GenBank/DDBJ databases">
        <title>The draft genome of Batrachochytrium dendrobatidis.</title>
        <authorList>
            <consortium name="US DOE Joint Genome Institute (JGI-PGF)"/>
            <person name="Kuo A."/>
            <person name="Salamov A."/>
            <person name="Schmutz J."/>
            <person name="Lucas S."/>
            <person name="Pitluck S."/>
            <person name="Rosenblum E."/>
            <person name="Stajich J."/>
            <person name="Eisen M."/>
            <person name="Grigoriev I.V."/>
        </authorList>
    </citation>
    <scope>NUCLEOTIDE SEQUENCE [LARGE SCALE GENOMIC DNA]</scope>
    <source>
        <strain evidence="3">JAM81 / FGSC 10211</strain>
    </source>
</reference>
<dbReference type="GeneID" id="18237741"/>
<dbReference type="OrthoDB" id="2155538at2759"/>
<dbReference type="HOGENOM" id="CLU_754364_0_0_1"/>
<evidence type="ECO:0000313" key="2">
    <source>
        <dbReference type="EMBL" id="EGF84063.1"/>
    </source>
</evidence>
<feature type="compositionally biased region" description="Polar residues" evidence="1">
    <location>
        <begin position="36"/>
        <end position="48"/>
    </location>
</feature>